<feature type="region of interest" description="Disordered" evidence="10">
    <location>
        <begin position="46"/>
        <end position="94"/>
    </location>
</feature>
<dbReference type="HOGENOM" id="CLU_1064578_0_0_11"/>
<evidence type="ECO:0000256" key="9">
    <source>
        <dbReference type="RuleBase" id="RU003545"/>
    </source>
</evidence>
<dbReference type="GO" id="GO:0016020">
    <property type="term" value="C:membrane"/>
    <property type="evidence" value="ECO:0007669"/>
    <property type="project" value="GOC"/>
</dbReference>
<dbReference type="Gene3D" id="1.10.1200.10">
    <property type="entry name" value="ACP-like"/>
    <property type="match status" value="1"/>
</dbReference>
<dbReference type="GO" id="GO:0000035">
    <property type="term" value="F:acyl binding"/>
    <property type="evidence" value="ECO:0007669"/>
    <property type="project" value="TreeGrafter"/>
</dbReference>
<proteinExistence type="inferred from homology"/>
<evidence type="ECO:0000259" key="11">
    <source>
        <dbReference type="PROSITE" id="PS50075"/>
    </source>
</evidence>
<dbReference type="SUPFAM" id="SSF47336">
    <property type="entry name" value="ACP-like"/>
    <property type="match status" value="1"/>
</dbReference>
<dbReference type="NCBIfam" id="TIGR03917">
    <property type="entry name" value="Frankia_40_dom"/>
    <property type="match status" value="1"/>
</dbReference>
<protein>
    <recommendedName>
        <fullName evidence="7 8">Acyl carrier protein</fullName>
        <shortName evidence="7">ACP</shortName>
    </recommendedName>
</protein>
<dbReference type="AlphaFoldDB" id="Q0RAU0"/>
<evidence type="ECO:0000256" key="2">
    <source>
        <dbReference type="ARBA" id="ARBA00022516"/>
    </source>
</evidence>
<evidence type="ECO:0000313" key="12">
    <source>
        <dbReference type="EMBL" id="CAJ65450.1"/>
    </source>
</evidence>
<keyword evidence="2 7" id="KW-0444">Lipid biosynthesis</keyword>
<comment type="function">
    <text evidence="7 9">Carrier of the growing fatty acid chain in fatty acid biosynthesis.</text>
</comment>
<dbReference type="GO" id="GO:0000036">
    <property type="term" value="F:acyl carrier activity"/>
    <property type="evidence" value="ECO:0007669"/>
    <property type="project" value="UniProtKB-UniRule"/>
</dbReference>
<name>Q0RAU0_FRAAA</name>
<dbReference type="OrthoDB" id="5523836at2"/>
<dbReference type="NCBIfam" id="NF002149">
    <property type="entry name" value="PRK00982.1-3"/>
    <property type="match status" value="1"/>
</dbReference>
<organism evidence="12 13">
    <name type="scientific">Frankia alni (strain DSM 45986 / CECT 9034 / ACN14a)</name>
    <dbReference type="NCBI Taxonomy" id="326424"/>
    <lineage>
        <taxon>Bacteria</taxon>
        <taxon>Bacillati</taxon>
        <taxon>Actinomycetota</taxon>
        <taxon>Actinomycetes</taxon>
        <taxon>Frankiales</taxon>
        <taxon>Frankiaceae</taxon>
        <taxon>Frankia</taxon>
    </lineage>
</organism>
<evidence type="ECO:0000256" key="8">
    <source>
        <dbReference type="NCBIfam" id="TIGR00517"/>
    </source>
</evidence>
<dbReference type="NCBIfam" id="NF002150">
    <property type="entry name" value="PRK00982.1-4"/>
    <property type="match status" value="1"/>
</dbReference>
<dbReference type="EMBL" id="CT573213">
    <property type="protein sequence ID" value="CAJ65450.1"/>
    <property type="molecule type" value="Genomic_DNA"/>
</dbReference>
<dbReference type="InterPro" id="IPR003231">
    <property type="entry name" value="ACP"/>
</dbReference>
<dbReference type="eggNOG" id="COG0236">
    <property type="taxonomic scope" value="Bacteria"/>
</dbReference>
<dbReference type="GO" id="GO:0009245">
    <property type="term" value="P:lipid A biosynthetic process"/>
    <property type="evidence" value="ECO:0007669"/>
    <property type="project" value="TreeGrafter"/>
</dbReference>
<dbReference type="InterPro" id="IPR006162">
    <property type="entry name" value="Ppantetheine_attach_site"/>
</dbReference>
<evidence type="ECO:0000256" key="3">
    <source>
        <dbReference type="ARBA" id="ARBA00022553"/>
    </source>
</evidence>
<keyword evidence="3 7" id="KW-0597">Phosphoprotein</keyword>
<feature type="modified residue" description="O-(pantetheine 4'-phosphoryl)serine" evidence="7">
    <location>
        <position position="220"/>
    </location>
</feature>
<accession>Q0RAU0</accession>
<reference evidence="12 13" key="1">
    <citation type="journal article" date="2007" name="Genome Res.">
        <title>Genome characteristics of facultatively symbiotic Frankia sp. strains reflect host range and host plant biogeography.</title>
        <authorList>
            <person name="Normand P."/>
            <person name="Lapierre P."/>
            <person name="Tisa L.S."/>
            <person name="Gogarten J.P."/>
            <person name="Alloisio N."/>
            <person name="Bagnarol E."/>
            <person name="Bassi C.A."/>
            <person name="Berry A.M."/>
            <person name="Bickhart D.M."/>
            <person name="Choisne N."/>
            <person name="Couloux A."/>
            <person name="Cournoyer B."/>
            <person name="Cruveiller S."/>
            <person name="Daubin V."/>
            <person name="Demange N."/>
            <person name="Francino M.P."/>
            <person name="Goltsman E."/>
            <person name="Huang Y."/>
            <person name="Kopp O.R."/>
            <person name="Labarre L."/>
            <person name="Lapidus A."/>
            <person name="Lavire C."/>
            <person name="Marechal J."/>
            <person name="Martinez M."/>
            <person name="Mastronunzio J.E."/>
            <person name="Mullin B.C."/>
            <person name="Niemann J."/>
            <person name="Pujic P."/>
            <person name="Rawnsley T."/>
            <person name="Rouy Z."/>
            <person name="Schenowitz C."/>
            <person name="Sellstedt A."/>
            <person name="Tavares F."/>
            <person name="Tomkins J.P."/>
            <person name="Vallenet D."/>
            <person name="Valverde C."/>
            <person name="Wall L.G."/>
            <person name="Wang Y."/>
            <person name="Medigue C."/>
            <person name="Benson D.R."/>
        </authorList>
    </citation>
    <scope>NUCLEOTIDE SEQUENCE [LARGE SCALE GENOMIC DNA]</scope>
    <source>
        <strain evidence="13">DSM 45986 / CECT 9034 / ACN14a</strain>
    </source>
</reference>
<dbReference type="GO" id="GO:0005829">
    <property type="term" value="C:cytosol"/>
    <property type="evidence" value="ECO:0007669"/>
    <property type="project" value="TreeGrafter"/>
</dbReference>
<dbReference type="PANTHER" id="PTHR20863:SF76">
    <property type="entry name" value="CARRIER DOMAIN-CONTAINING PROTEIN"/>
    <property type="match status" value="1"/>
</dbReference>
<dbReference type="NCBIfam" id="TIGR00517">
    <property type="entry name" value="acyl_carrier"/>
    <property type="match status" value="1"/>
</dbReference>
<dbReference type="KEGG" id="fal:FRAAL6827"/>
<evidence type="ECO:0000256" key="7">
    <source>
        <dbReference type="HAMAP-Rule" id="MF_01217"/>
    </source>
</evidence>
<keyword evidence="4 7" id="KW-0276">Fatty acid metabolism</keyword>
<dbReference type="InterPro" id="IPR023817">
    <property type="entry name" value="Frankia_40_dom"/>
</dbReference>
<dbReference type="UniPathway" id="UPA00094"/>
<dbReference type="NCBIfam" id="NF002151">
    <property type="entry name" value="PRK00982.1-5"/>
    <property type="match status" value="1"/>
</dbReference>
<feature type="domain" description="Carrier" evidence="11">
    <location>
        <begin position="185"/>
        <end position="260"/>
    </location>
</feature>
<dbReference type="InterPro" id="IPR009081">
    <property type="entry name" value="PP-bd_ACP"/>
</dbReference>
<evidence type="ECO:0000256" key="10">
    <source>
        <dbReference type="SAM" id="MobiDB-lite"/>
    </source>
</evidence>
<keyword evidence="7" id="KW-0963">Cytoplasm</keyword>
<dbReference type="STRING" id="326424.FRAAL6827"/>
<dbReference type="Pfam" id="PF00550">
    <property type="entry name" value="PP-binding"/>
    <property type="match status" value="1"/>
</dbReference>
<dbReference type="InterPro" id="IPR036736">
    <property type="entry name" value="ACP-like_sf"/>
</dbReference>
<evidence type="ECO:0000256" key="6">
    <source>
        <dbReference type="ARBA" id="ARBA00023160"/>
    </source>
</evidence>
<evidence type="ECO:0000313" key="13">
    <source>
        <dbReference type="Proteomes" id="UP000000657"/>
    </source>
</evidence>
<dbReference type="PROSITE" id="PS50075">
    <property type="entry name" value="CARRIER"/>
    <property type="match status" value="1"/>
</dbReference>
<dbReference type="PROSITE" id="PS00012">
    <property type="entry name" value="PHOSPHOPANTETHEINE"/>
    <property type="match status" value="1"/>
</dbReference>
<dbReference type="Proteomes" id="UP000000657">
    <property type="component" value="Chromosome"/>
</dbReference>
<keyword evidence="1 7" id="KW-0596">Phosphopantetheine</keyword>
<dbReference type="HAMAP" id="MF_01217">
    <property type="entry name" value="Acyl_carrier"/>
    <property type="match status" value="1"/>
</dbReference>
<comment type="subcellular location">
    <subcellularLocation>
        <location evidence="7">Cytoplasm</location>
    </subcellularLocation>
</comment>
<comment type="PTM">
    <text evidence="9">4'-phosphopantetheine is transferred from CoA to a specific serine of apo-ACP by acpS.</text>
</comment>
<evidence type="ECO:0000256" key="5">
    <source>
        <dbReference type="ARBA" id="ARBA00023098"/>
    </source>
</evidence>
<keyword evidence="5 7" id="KW-0443">Lipid metabolism</keyword>
<comment type="similarity">
    <text evidence="7">Belongs to the acyl carrier protein (ACP) family.</text>
</comment>
<comment type="PTM">
    <text evidence="7">4'-phosphopantetheine is transferred from CoA to a specific serine of apo-ACP by AcpS. This modification is essential for activity because fatty acids are bound in thioester linkage to the sulfhydryl of the prosthetic group.</text>
</comment>
<feature type="region of interest" description="Disordered" evidence="10">
    <location>
        <begin position="114"/>
        <end position="162"/>
    </location>
</feature>
<evidence type="ECO:0000256" key="1">
    <source>
        <dbReference type="ARBA" id="ARBA00022450"/>
    </source>
</evidence>
<evidence type="ECO:0000256" key="4">
    <source>
        <dbReference type="ARBA" id="ARBA00022832"/>
    </source>
</evidence>
<gene>
    <name evidence="7" type="primary">acpP</name>
    <name evidence="12" type="ordered locus">FRAAL6827</name>
</gene>
<keyword evidence="6 7" id="KW-0275">Fatty acid biosynthesis</keyword>
<comment type="pathway">
    <text evidence="7 9">Lipid metabolism; fatty acid biosynthesis.</text>
</comment>
<feature type="compositionally biased region" description="Low complexity" evidence="10">
    <location>
        <begin position="122"/>
        <end position="138"/>
    </location>
</feature>
<keyword evidence="13" id="KW-1185">Reference proteome</keyword>
<sequence length="261" mass="27906">MIVQPGSDSADLPRAVARMPTGLTFTESCGAVDTVLIYRTPAEQVGSRPQRTVPGREGPLSASTTPRGAIRCRRRPTPPRREPRGRYPAAPCRRGARKARSAPCCAGLSTGRDVRRPTWSSADDTPVATGPATPAGPAWRRTGQSPRDEHHSPGVGDGARCVDRSENMRIVSVPMHVGAGGRGVSTVEERVKNVVVEQLNVKPAEVTNNASFVEDLGADSLDLVELGVALEEEFSIGISDEDAAGINTVQDAIDWINARWR</sequence>
<dbReference type="PANTHER" id="PTHR20863">
    <property type="entry name" value="ACYL CARRIER PROTEIN"/>
    <property type="match status" value="1"/>
</dbReference>
<dbReference type="NCBIfam" id="NF002148">
    <property type="entry name" value="PRK00982.1-2"/>
    <property type="match status" value="1"/>
</dbReference>